<evidence type="ECO:0000313" key="1">
    <source>
        <dbReference type="EMBL" id="EIJ42941.1"/>
    </source>
</evidence>
<keyword evidence="2" id="KW-1185">Reference proteome</keyword>
<dbReference type="Gene3D" id="3.40.30.10">
    <property type="entry name" value="Glutaredoxin"/>
    <property type="match status" value="1"/>
</dbReference>
<gene>
    <name evidence="1" type="ORF">BegalDRAFT_2076</name>
</gene>
<dbReference type="Proteomes" id="UP000005744">
    <property type="component" value="Unassembled WGS sequence"/>
</dbReference>
<organism evidence="1 2">
    <name type="scientific">Beggiatoa alba B18LD</name>
    <dbReference type="NCBI Taxonomy" id="395493"/>
    <lineage>
        <taxon>Bacteria</taxon>
        <taxon>Pseudomonadati</taxon>
        <taxon>Pseudomonadota</taxon>
        <taxon>Gammaproteobacteria</taxon>
        <taxon>Thiotrichales</taxon>
        <taxon>Thiotrichaceae</taxon>
        <taxon>Beggiatoa</taxon>
    </lineage>
</organism>
<dbReference type="RefSeq" id="WP_002686195.1">
    <property type="nucleotide sequence ID" value="NZ_JH600070.1"/>
</dbReference>
<dbReference type="InterPro" id="IPR052565">
    <property type="entry name" value="Glutaredoxin-like_YDR286C"/>
</dbReference>
<name>I3CH48_9GAMM</name>
<accession>I3CH48</accession>
<dbReference type="SUPFAM" id="SSF52833">
    <property type="entry name" value="Thioredoxin-like"/>
    <property type="match status" value="1"/>
</dbReference>
<reference evidence="1 2" key="1">
    <citation type="submission" date="2011-11" db="EMBL/GenBank/DDBJ databases">
        <title>Improved High-Quality Draft sequence of Beggiatoa alba B18lD.</title>
        <authorList>
            <consortium name="US DOE Joint Genome Institute"/>
            <person name="Lucas S."/>
            <person name="Han J."/>
            <person name="Lapidus A."/>
            <person name="Cheng J.-F."/>
            <person name="Goodwin L."/>
            <person name="Pitluck S."/>
            <person name="Peters L."/>
            <person name="Mikhailova N."/>
            <person name="Held B."/>
            <person name="Detter J.C."/>
            <person name="Han C."/>
            <person name="Tapia R."/>
            <person name="Land M."/>
            <person name="Hauser L."/>
            <person name="Kyrpides N."/>
            <person name="Ivanova N."/>
            <person name="Pagani I."/>
            <person name="Samuel K."/>
            <person name="Teske A."/>
            <person name="Mueller J."/>
            <person name="Woyke T."/>
        </authorList>
    </citation>
    <scope>NUCLEOTIDE SEQUENCE [LARGE SCALE GENOMIC DNA]</scope>
    <source>
        <strain evidence="1 2">B18LD</strain>
    </source>
</reference>
<evidence type="ECO:0000313" key="2">
    <source>
        <dbReference type="Proteomes" id="UP000005744"/>
    </source>
</evidence>
<dbReference type="OrthoDB" id="8537427at2"/>
<dbReference type="Pfam" id="PF05768">
    <property type="entry name" value="Glrx-like"/>
    <property type="match status" value="1"/>
</dbReference>
<sequence length="84" mass="9974">MHTPVLPLLTVYTREGCHLCMEMQQELSLLQQRYSFTVEYIDIDNDVDLKQRYNTRVPVLAVGETELCYYFLETESVEAYFRTL</sequence>
<dbReference type="PANTHER" id="PTHR33558:SF1">
    <property type="entry name" value="GLUTAREDOXIN-LIKE PROTEIN C5ORF63 HOMOLOG"/>
    <property type="match status" value="1"/>
</dbReference>
<dbReference type="InterPro" id="IPR036249">
    <property type="entry name" value="Thioredoxin-like_sf"/>
</dbReference>
<dbReference type="eggNOG" id="COG0526">
    <property type="taxonomic scope" value="Bacteria"/>
</dbReference>
<proteinExistence type="predicted"/>
<protein>
    <submittedName>
        <fullName evidence="1">Glutaredoxin-like domain (DUF836)</fullName>
    </submittedName>
</protein>
<dbReference type="AlphaFoldDB" id="I3CH48"/>
<dbReference type="InterPro" id="IPR008554">
    <property type="entry name" value="Glutaredoxin-like"/>
</dbReference>
<dbReference type="HOGENOM" id="CLU_125054_1_0_6"/>
<dbReference type="STRING" id="395493.BegalDRAFT_2076"/>
<dbReference type="PANTHER" id="PTHR33558">
    <property type="entry name" value="GLUTAREDOXIN-LIKE PROTEIN C5ORF63 HOMOLOG"/>
    <property type="match status" value="1"/>
</dbReference>
<dbReference type="EMBL" id="JH600070">
    <property type="protein sequence ID" value="EIJ42941.1"/>
    <property type="molecule type" value="Genomic_DNA"/>
</dbReference>